<dbReference type="InterPro" id="IPR001611">
    <property type="entry name" value="Leu-rich_rpt"/>
</dbReference>
<keyword evidence="5" id="KW-0732">Signal</keyword>
<comment type="similarity">
    <text evidence="1">Belongs to the zinc-containing alcohol dehydrogenase family. Quinone oxidoreductase subfamily.</text>
</comment>
<proteinExistence type="inferred from homology"/>
<comment type="caution">
    <text evidence="7">The sequence shown here is derived from an EMBL/GenBank/DDBJ whole genome shotgun (WGS) entry which is preliminary data.</text>
</comment>
<dbReference type="InterPro" id="IPR020843">
    <property type="entry name" value="ER"/>
</dbReference>
<dbReference type="InterPro" id="IPR013154">
    <property type="entry name" value="ADH-like_N"/>
</dbReference>
<evidence type="ECO:0000256" key="1">
    <source>
        <dbReference type="ARBA" id="ARBA00010371"/>
    </source>
</evidence>
<accession>A0A9Q0RIF4</accession>
<dbReference type="InterPro" id="IPR036291">
    <property type="entry name" value="NAD(P)-bd_dom_sf"/>
</dbReference>
<evidence type="ECO:0000256" key="3">
    <source>
        <dbReference type="ARBA" id="ARBA00022737"/>
    </source>
</evidence>
<dbReference type="SUPFAM" id="SSF51735">
    <property type="entry name" value="NAD(P)-binding Rossmann-fold domains"/>
    <property type="match status" value="1"/>
</dbReference>
<organism evidence="7 8">
    <name type="scientific">Blomia tropicalis</name>
    <name type="common">Mite</name>
    <dbReference type="NCBI Taxonomy" id="40697"/>
    <lineage>
        <taxon>Eukaryota</taxon>
        <taxon>Metazoa</taxon>
        <taxon>Ecdysozoa</taxon>
        <taxon>Arthropoda</taxon>
        <taxon>Chelicerata</taxon>
        <taxon>Arachnida</taxon>
        <taxon>Acari</taxon>
        <taxon>Acariformes</taxon>
        <taxon>Sarcoptiformes</taxon>
        <taxon>Astigmata</taxon>
        <taxon>Glycyphagoidea</taxon>
        <taxon>Echimyopodidae</taxon>
        <taxon>Blomia</taxon>
    </lineage>
</organism>
<keyword evidence="2" id="KW-0433">Leucine-rich repeat</keyword>
<dbReference type="PANTHER" id="PTHR11695:SF294">
    <property type="entry name" value="RETICULON-4-INTERACTING PROTEIN 1, MITOCHONDRIAL"/>
    <property type="match status" value="1"/>
</dbReference>
<reference evidence="7" key="1">
    <citation type="submission" date="2022-12" db="EMBL/GenBank/DDBJ databases">
        <title>Genome assemblies of Blomia tropicalis.</title>
        <authorList>
            <person name="Cui Y."/>
        </authorList>
    </citation>
    <scope>NUCLEOTIDE SEQUENCE</scope>
    <source>
        <tissue evidence="7">Adult mites</tissue>
    </source>
</reference>
<dbReference type="AlphaFoldDB" id="A0A9Q0RIF4"/>
<dbReference type="SUPFAM" id="SSF50129">
    <property type="entry name" value="GroES-like"/>
    <property type="match status" value="1"/>
</dbReference>
<sequence>MFSLCFIFFILSFHTINGSICPESKLIEPCKCHQYLSLIECGDELTSSTTNNDDDQQLRTIFRRLGTELSSMNVRSIYDQFKLVNTKLVSIGSNIFGDVSFRRINFQRNGKLERIDPDAFRSSFNITTDLVFEDNERLGSNERDVRDLFDGINRFRELRLVRLTDSGIRSIPDYAFNRSQPTLRELLLTDNRIETIGNEPFSKLDGLQLLNMDGNQISHLSQRSMAFPANRHATTGQLKILLRSNRLTIDSFPIGIFAHVRRPVLLDLGLNNLTTIPQNIFQQFFWRHNILSINRNPLKCDCQFKWLYEQRLLYNATNTNSLKFKKQKEMSQIGQQIRNLSYRSWNVVRYHPELKQAIKFIPNTTMQTNLNGSNDILVQVLASSVNKHDIAMTRGYGNLSLLPNSLSLKSWNKRIDRLPLTLGRDFVGKIISRGPSVMMFKPGDLVWGTVPPYENGAHTDYLITTDNFVSLKPKNLSNVEAASIPYVGLTAWSALTTFGELNSTNTVNKRVLVLGGSGGVGCFAIQLLKCWGAKQVAATCSRGSIDWLQSLTMINSDDCIDYRDMADYLTTNPNRFDIILDASSSNAAKRNHQILNQLINGNGKCHSIDHHTKYVTLTSPLNGRYNGGTIADTINDTLMGFDQHNGLKFRWAYYLPNPKALAYIGALMERGAIRPLTTNVVDFDRAIDAYESLADSRPLSGKVVLNLNS</sequence>
<dbReference type="Pfam" id="PF08240">
    <property type="entry name" value="ADH_N"/>
    <property type="match status" value="1"/>
</dbReference>
<dbReference type="GO" id="GO:0005739">
    <property type="term" value="C:mitochondrion"/>
    <property type="evidence" value="ECO:0007669"/>
    <property type="project" value="TreeGrafter"/>
</dbReference>
<dbReference type="PROSITE" id="PS51450">
    <property type="entry name" value="LRR"/>
    <property type="match status" value="1"/>
</dbReference>
<keyword evidence="4" id="KW-0560">Oxidoreductase</keyword>
<dbReference type="Gene3D" id="3.80.10.10">
    <property type="entry name" value="Ribonuclease Inhibitor"/>
    <property type="match status" value="1"/>
</dbReference>
<dbReference type="InterPro" id="IPR032675">
    <property type="entry name" value="LRR_dom_sf"/>
</dbReference>
<dbReference type="InterPro" id="IPR050700">
    <property type="entry name" value="YIM1/Zinc_Alcohol_DH_Fams"/>
</dbReference>
<evidence type="ECO:0000259" key="6">
    <source>
        <dbReference type="SMART" id="SM00829"/>
    </source>
</evidence>
<dbReference type="GO" id="GO:0008270">
    <property type="term" value="F:zinc ion binding"/>
    <property type="evidence" value="ECO:0007669"/>
    <property type="project" value="InterPro"/>
</dbReference>
<feature type="signal peptide" evidence="5">
    <location>
        <begin position="1"/>
        <end position="18"/>
    </location>
</feature>
<evidence type="ECO:0000313" key="7">
    <source>
        <dbReference type="EMBL" id="KAJ6215616.1"/>
    </source>
</evidence>
<dbReference type="InterPro" id="IPR011032">
    <property type="entry name" value="GroES-like_sf"/>
</dbReference>
<feature type="domain" description="Enoyl reductase (ER)" evidence="6">
    <location>
        <begin position="353"/>
        <end position="705"/>
    </location>
</feature>
<dbReference type="PANTHER" id="PTHR11695">
    <property type="entry name" value="ALCOHOL DEHYDROGENASE RELATED"/>
    <property type="match status" value="1"/>
</dbReference>
<name>A0A9Q0RIF4_BLOTA</name>
<dbReference type="InterPro" id="IPR003591">
    <property type="entry name" value="Leu-rich_rpt_typical-subtyp"/>
</dbReference>
<dbReference type="Pfam" id="PF13602">
    <property type="entry name" value="ADH_zinc_N_2"/>
    <property type="match status" value="1"/>
</dbReference>
<dbReference type="GO" id="GO:0016491">
    <property type="term" value="F:oxidoreductase activity"/>
    <property type="evidence" value="ECO:0007669"/>
    <property type="project" value="UniProtKB-KW"/>
</dbReference>
<dbReference type="SMART" id="SM00829">
    <property type="entry name" value="PKS_ER"/>
    <property type="match status" value="1"/>
</dbReference>
<keyword evidence="8" id="KW-1185">Reference proteome</keyword>
<evidence type="ECO:0000256" key="5">
    <source>
        <dbReference type="SAM" id="SignalP"/>
    </source>
</evidence>
<evidence type="ECO:0000256" key="4">
    <source>
        <dbReference type="ARBA" id="ARBA00023002"/>
    </source>
</evidence>
<feature type="chain" id="PRO_5040205057" description="Enoyl reductase (ER) domain-containing protein" evidence="5">
    <location>
        <begin position="19"/>
        <end position="709"/>
    </location>
</feature>
<dbReference type="InterPro" id="IPR002364">
    <property type="entry name" value="Quin_OxRdtase/zeta-crystal_CS"/>
</dbReference>
<protein>
    <recommendedName>
        <fullName evidence="6">Enoyl reductase (ER) domain-containing protein</fullName>
    </recommendedName>
</protein>
<evidence type="ECO:0000256" key="2">
    <source>
        <dbReference type="ARBA" id="ARBA00022614"/>
    </source>
</evidence>
<dbReference type="Proteomes" id="UP001142055">
    <property type="component" value="Chromosome 4"/>
</dbReference>
<dbReference type="SMART" id="SM00369">
    <property type="entry name" value="LRR_TYP"/>
    <property type="match status" value="3"/>
</dbReference>
<dbReference type="Gene3D" id="3.40.50.720">
    <property type="entry name" value="NAD(P)-binding Rossmann-like Domain"/>
    <property type="match status" value="1"/>
</dbReference>
<dbReference type="Pfam" id="PF13855">
    <property type="entry name" value="LRR_8"/>
    <property type="match status" value="1"/>
</dbReference>
<gene>
    <name evidence="7" type="ORF">RDWZM_010116</name>
</gene>
<dbReference type="PROSITE" id="PS01162">
    <property type="entry name" value="QOR_ZETA_CRYSTAL"/>
    <property type="match status" value="1"/>
</dbReference>
<dbReference type="Gene3D" id="3.90.180.10">
    <property type="entry name" value="Medium-chain alcohol dehydrogenases, catalytic domain"/>
    <property type="match status" value="1"/>
</dbReference>
<keyword evidence="3" id="KW-0677">Repeat</keyword>
<dbReference type="SUPFAM" id="SSF52058">
    <property type="entry name" value="L domain-like"/>
    <property type="match status" value="1"/>
</dbReference>
<dbReference type="EMBL" id="JAPWDV010000004">
    <property type="protein sequence ID" value="KAJ6215616.1"/>
    <property type="molecule type" value="Genomic_DNA"/>
</dbReference>
<evidence type="ECO:0000313" key="8">
    <source>
        <dbReference type="Proteomes" id="UP001142055"/>
    </source>
</evidence>